<dbReference type="AlphaFoldDB" id="A0A392R4M6"/>
<keyword evidence="4" id="KW-1185">Reference proteome</keyword>
<feature type="non-terminal residue" evidence="3">
    <location>
        <position position="100"/>
    </location>
</feature>
<evidence type="ECO:0000256" key="1">
    <source>
        <dbReference type="SAM" id="MobiDB-lite"/>
    </source>
</evidence>
<feature type="compositionally biased region" description="Polar residues" evidence="1">
    <location>
        <begin position="19"/>
        <end position="30"/>
    </location>
</feature>
<proteinExistence type="predicted"/>
<accession>A0A392R4M6</accession>
<feature type="compositionally biased region" description="Polar residues" evidence="1">
    <location>
        <begin position="82"/>
        <end position="93"/>
    </location>
</feature>
<comment type="caution">
    <text evidence="3">The sequence shown here is derived from an EMBL/GenBank/DDBJ whole genome shotgun (WGS) entry which is preliminary data.</text>
</comment>
<feature type="region of interest" description="Disordered" evidence="1">
    <location>
        <begin position="19"/>
        <end position="100"/>
    </location>
</feature>
<evidence type="ECO:0000313" key="4">
    <source>
        <dbReference type="Proteomes" id="UP000265520"/>
    </source>
</evidence>
<dbReference type="EMBL" id="LXQA010188099">
    <property type="protein sequence ID" value="MCI31558.1"/>
    <property type="molecule type" value="Genomic_DNA"/>
</dbReference>
<feature type="chain" id="PRO_5017272189" evidence="2">
    <location>
        <begin position="19"/>
        <end position="100"/>
    </location>
</feature>
<dbReference type="Proteomes" id="UP000265520">
    <property type="component" value="Unassembled WGS sequence"/>
</dbReference>
<feature type="signal peptide" evidence="2">
    <location>
        <begin position="1"/>
        <end position="18"/>
    </location>
</feature>
<name>A0A392R4M6_9FABA</name>
<feature type="non-terminal residue" evidence="3">
    <location>
        <position position="1"/>
    </location>
</feature>
<evidence type="ECO:0000256" key="2">
    <source>
        <dbReference type="SAM" id="SignalP"/>
    </source>
</evidence>
<organism evidence="3 4">
    <name type="scientific">Trifolium medium</name>
    <dbReference type="NCBI Taxonomy" id="97028"/>
    <lineage>
        <taxon>Eukaryota</taxon>
        <taxon>Viridiplantae</taxon>
        <taxon>Streptophyta</taxon>
        <taxon>Embryophyta</taxon>
        <taxon>Tracheophyta</taxon>
        <taxon>Spermatophyta</taxon>
        <taxon>Magnoliopsida</taxon>
        <taxon>eudicotyledons</taxon>
        <taxon>Gunneridae</taxon>
        <taxon>Pentapetalae</taxon>
        <taxon>rosids</taxon>
        <taxon>fabids</taxon>
        <taxon>Fabales</taxon>
        <taxon>Fabaceae</taxon>
        <taxon>Papilionoideae</taxon>
        <taxon>50 kb inversion clade</taxon>
        <taxon>NPAAA clade</taxon>
        <taxon>Hologalegina</taxon>
        <taxon>IRL clade</taxon>
        <taxon>Trifolieae</taxon>
        <taxon>Trifolium</taxon>
    </lineage>
</organism>
<reference evidence="3 4" key="1">
    <citation type="journal article" date="2018" name="Front. Plant Sci.">
        <title>Red Clover (Trifolium pratense) and Zigzag Clover (T. medium) - A Picture of Genomic Similarities and Differences.</title>
        <authorList>
            <person name="Dluhosova J."/>
            <person name="Istvanek J."/>
            <person name="Nedelnik J."/>
            <person name="Repkova J."/>
        </authorList>
    </citation>
    <scope>NUCLEOTIDE SEQUENCE [LARGE SCALE GENOMIC DNA]</scope>
    <source>
        <strain evidence="4">cv. 10/8</strain>
        <tissue evidence="3">Leaf</tissue>
    </source>
</reference>
<keyword evidence="2" id="KW-0732">Signal</keyword>
<evidence type="ECO:0000313" key="3">
    <source>
        <dbReference type="EMBL" id="MCI31558.1"/>
    </source>
</evidence>
<protein>
    <submittedName>
        <fullName evidence="3">Uncharacterized protein</fullName>
    </submittedName>
</protein>
<sequence length="100" mass="10786">IFASFALYLTCVFSFSGSKSKVASNTSSKPSHLKVKEEPGVTTRKRANASDAGNASKKPKKEDAVVISSDDEMDNTDKLAAKQSSKLEATSSQVDRERRS</sequence>